<evidence type="ECO:0000259" key="3">
    <source>
        <dbReference type="PROSITE" id="PS50994"/>
    </source>
</evidence>
<evidence type="ECO:0008006" key="6">
    <source>
        <dbReference type="Google" id="ProtNLM"/>
    </source>
</evidence>
<reference evidence="4 5" key="1">
    <citation type="journal article" date="2016" name="Nat. Commun.">
        <title>Thousands of microbial genomes shed light on interconnected biogeochemical processes in an aquifer system.</title>
        <authorList>
            <person name="Anantharaman K."/>
            <person name="Brown C.T."/>
            <person name="Hug L.A."/>
            <person name="Sharon I."/>
            <person name="Castelle C.J."/>
            <person name="Probst A.J."/>
            <person name="Thomas B.C."/>
            <person name="Singh A."/>
            <person name="Wilkins M.J."/>
            <person name="Karaoz U."/>
            <person name="Brodie E.L."/>
            <person name="Williams K.H."/>
            <person name="Hubbard S.S."/>
            <person name="Banfield J.F."/>
        </authorList>
    </citation>
    <scope>NUCLEOTIDE SEQUENCE [LARGE SCALE GENOMIC DNA]</scope>
</reference>
<dbReference type="Gene3D" id="3.30.420.10">
    <property type="entry name" value="Ribonuclease H-like superfamily/Ribonuclease H"/>
    <property type="match status" value="1"/>
</dbReference>
<dbReference type="Pfam" id="PF22483">
    <property type="entry name" value="Mu-transpos_C_2"/>
    <property type="match status" value="1"/>
</dbReference>
<evidence type="ECO:0000259" key="2">
    <source>
        <dbReference type="PROSITE" id="PS50532"/>
    </source>
</evidence>
<dbReference type="GO" id="GO:0003676">
    <property type="term" value="F:nucleic acid binding"/>
    <property type="evidence" value="ECO:0007669"/>
    <property type="project" value="InterPro"/>
</dbReference>
<protein>
    <recommendedName>
        <fullName evidence="6">Integrase</fullName>
    </recommendedName>
</protein>
<dbReference type="AlphaFoldDB" id="A0A1F4TLI0"/>
<comment type="similarity">
    <text evidence="1">Belongs to the transposase IS21/IS408/IS1162 family.</text>
</comment>
<evidence type="ECO:0000313" key="5">
    <source>
        <dbReference type="Proteomes" id="UP000177309"/>
    </source>
</evidence>
<dbReference type="InterPro" id="IPR054353">
    <property type="entry name" value="IstA-like_C"/>
</dbReference>
<evidence type="ECO:0000313" key="4">
    <source>
        <dbReference type="EMBL" id="OGC32923.1"/>
    </source>
</evidence>
<organism evidence="4 5">
    <name type="scientific">candidate division WOR-1 bacterium RIFOXYC2_FULL_41_25</name>
    <dbReference type="NCBI Taxonomy" id="1802586"/>
    <lineage>
        <taxon>Bacteria</taxon>
        <taxon>Bacillati</taxon>
        <taxon>Saganbacteria</taxon>
    </lineage>
</organism>
<feature type="domain" description="HTH IS408-type" evidence="2">
    <location>
        <begin position="4"/>
        <end position="84"/>
    </location>
</feature>
<dbReference type="NCBIfam" id="NF033546">
    <property type="entry name" value="transpos_IS21"/>
    <property type="match status" value="1"/>
</dbReference>
<dbReference type="EMBL" id="MEUI01000042">
    <property type="protein sequence ID" value="OGC32923.1"/>
    <property type="molecule type" value="Genomic_DNA"/>
</dbReference>
<dbReference type="PANTHER" id="PTHR35004">
    <property type="entry name" value="TRANSPOSASE RV3428C-RELATED"/>
    <property type="match status" value="1"/>
</dbReference>
<feature type="domain" description="Integrase catalytic" evidence="3">
    <location>
        <begin position="127"/>
        <end position="325"/>
    </location>
</feature>
<dbReference type="PROSITE" id="PS50994">
    <property type="entry name" value="INTEGRASE"/>
    <property type="match status" value="1"/>
</dbReference>
<comment type="caution">
    <text evidence="4">The sequence shown here is derived from an EMBL/GenBank/DDBJ whole genome shotgun (WGS) entry which is preliminary data.</text>
</comment>
<proteinExistence type="inferred from homology"/>
<dbReference type="PROSITE" id="PS50532">
    <property type="entry name" value="HTH_IS408"/>
    <property type="match status" value="1"/>
</dbReference>
<dbReference type="Proteomes" id="UP000177309">
    <property type="component" value="Unassembled WGS sequence"/>
</dbReference>
<dbReference type="InterPro" id="IPR012337">
    <property type="entry name" value="RNaseH-like_sf"/>
</dbReference>
<sequence>MRRIKEVLRLGFREKYSMNKIACCLNVGRSTVQDYFRRFRIAGLSWPLVEELTDELLEQKLFPENLNKKAKRGQINFEYLVGEIKKPDVTLALLWEEYKEQNPNGYQYAQFCNLYRAYRKTLNYSMRQEHKAGEKIFADFGKGDAVTLLNPKSGHRIPVNLFVGVWGASNHTFVEAVIGGESLANWLNCSADAFEYFGCCSKAIVPDNPKSVISKACRYEPDVNASYAEFASHYDVAVLPARPGHPKDKAKAEVGVKLAKRWILARLRNRVFYSLGELNEAISELLESFNNKVMKRFKKSRWELFETLDQPNAKPLPEKRYEFAQWKKVRVNIDYHLEFDDHYYSVPYTLIKQELEIKISSRLIEVFKKGKRICSHRRSYDSRQRTVTVPDHMPKSHREHLEWTPSRILQWAERYGQSVKELVEKIMAERAFPEQGYRACLGIIRMERKFSANKLNKACARALKYRVHSYSGVKNILLNNLGDLEDETTTTTNLPAIQHENIRGPEYYQGLSSLAPSPN</sequence>
<dbReference type="InterPro" id="IPR001584">
    <property type="entry name" value="Integrase_cat-core"/>
</dbReference>
<dbReference type="GO" id="GO:0015074">
    <property type="term" value="P:DNA integration"/>
    <property type="evidence" value="ECO:0007669"/>
    <property type="project" value="InterPro"/>
</dbReference>
<evidence type="ECO:0000256" key="1">
    <source>
        <dbReference type="ARBA" id="ARBA00009277"/>
    </source>
</evidence>
<dbReference type="InterPro" id="IPR017895">
    <property type="entry name" value="HTH_IS408/IS1162_type"/>
</dbReference>
<dbReference type="SUPFAM" id="SSF53098">
    <property type="entry name" value="Ribonuclease H-like"/>
    <property type="match status" value="1"/>
</dbReference>
<accession>A0A1F4TLI0</accession>
<dbReference type="InterPro" id="IPR036397">
    <property type="entry name" value="RNaseH_sf"/>
</dbReference>
<gene>
    <name evidence="4" type="ORF">A2462_00730</name>
</gene>
<dbReference type="PANTHER" id="PTHR35004:SF8">
    <property type="entry name" value="TRANSPOSASE RV3428C-RELATED"/>
    <property type="match status" value="1"/>
</dbReference>
<name>A0A1F4TLI0_UNCSA</name>